<dbReference type="InterPro" id="IPR038408">
    <property type="entry name" value="GNK2_sf"/>
</dbReference>
<keyword evidence="7" id="KW-1185">Reference proteome</keyword>
<evidence type="ECO:0000259" key="4">
    <source>
        <dbReference type="Pfam" id="PF01657"/>
    </source>
</evidence>
<dbReference type="InterPro" id="IPR002902">
    <property type="entry name" value="GNK2"/>
</dbReference>
<feature type="domain" description="Reverse transcriptase Ty1/copia-type" evidence="5">
    <location>
        <begin position="279"/>
        <end position="362"/>
    </location>
</feature>
<feature type="domain" description="Gnk2-homologous" evidence="4">
    <location>
        <begin position="10"/>
        <end position="53"/>
    </location>
</feature>
<evidence type="ECO:0000256" key="2">
    <source>
        <dbReference type="ARBA" id="ARBA00022737"/>
    </source>
</evidence>
<dbReference type="SUPFAM" id="SSF56672">
    <property type="entry name" value="DNA/RNA polymerases"/>
    <property type="match status" value="1"/>
</dbReference>
<comment type="caution">
    <text evidence="6">The sequence shown here is derived from an EMBL/GenBank/DDBJ whole genome shotgun (WGS) entry which is preliminary data.</text>
</comment>
<evidence type="ECO:0008006" key="8">
    <source>
        <dbReference type="Google" id="ProtNLM"/>
    </source>
</evidence>
<dbReference type="InterPro" id="IPR013103">
    <property type="entry name" value="RVT_2"/>
</dbReference>
<accession>A0AAV5K6H8</accession>
<dbReference type="Pfam" id="PF01657">
    <property type="entry name" value="Stress-antifung"/>
    <property type="match status" value="1"/>
</dbReference>
<evidence type="ECO:0000256" key="3">
    <source>
        <dbReference type="SAM" id="MobiDB-lite"/>
    </source>
</evidence>
<dbReference type="Pfam" id="PF07727">
    <property type="entry name" value="RVT_2"/>
    <property type="match status" value="1"/>
</dbReference>
<keyword evidence="2" id="KW-0677">Repeat</keyword>
<keyword evidence="1" id="KW-0732">Signal</keyword>
<evidence type="ECO:0000256" key="1">
    <source>
        <dbReference type="ARBA" id="ARBA00022729"/>
    </source>
</evidence>
<dbReference type="CDD" id="cd23509">
    <property type="entry name" value="Gnk2-like"/>
    <property type="match status" value="1"/>
</dbReference>
<name>A0AAV5K6H8_9ROSI</name>
<dbReference type="EMBL" id="BPVZ01000052">
    <property type="protein sequence ID" value="GKV19278.1"/>
    <property type="molecule type" value="Genomic_DNA"/>
</dbReference>
<proteinExistence type="predicted"/>
<protein>
    <recommendedName>
        <fullName evidence="8">Reverse transcriptase Ty1/copia-type domain-containing protein</fullName>
    </recommendedName>
</protein>
<dbReference type="AlphaFoldDB" id="A0AAV5K6H8"/>
<organism evidence="6 7">
    <name type="scientific">Rubroshorea leprosula</name>
    <dbReference type="NCBI Taxonomy" id="152421"/>
    <lineage>
        <taxon>Eukaryota</taxon>
        <taxon>Viridiplantae</taxon>
        <taxon>Streptophyta</taxon>
        <taxon>Embryophyta</taxon>
        <taxon>Tracheophyta</taxon>
        <taxon>Spermatophyta</taxon>
        <taxon>Magnoliopsida</taxon>
        <taxon>eudicotyledons</taxon>
        <taxon>Gunneridae</taxon>
        <taxon>Pentapetalae</taxon>
        <taxon>rosids</taxon>
        <taxon>malvids</taxon>
        <taxon>Malvales</taxon>
        <taxon>Dipterocarpaceae</taxon>
        <taxon>Rubroshorea</taxon>
    </lineage>
</organism>
<dbReference type="InterPro" id="IPR043502">
    <property type="entry name" value="DNA/RNA_pol_sf"/>
</dbReference>
<dbReference type="Gene3D" id="3.30.430.20">
    <property type="entry name" value="Gnk2 domain, C-X8-C-X2-C motif"/>
    <property type="match status" value="1"/>
</dbReference>
<feature type="compositionally biased region" description="Low complexity" evidence="3">
    <location>
        <begin position="189"/>
        <end position="200"/>
    </location>
</feature>
<feature type="region of interest" description="Disordered" evidence="3">
    <location>
        <begin position="170"/>
        <end position="200"/>
    </location>
</feature>
<evidence type="ECO:0000259" key="5">
    <source>
        <dbReference type="Pfam" id="PF07727"/>
    </source>
</evidence>
<evidence type="ECO:0000313" key="7">
    <source>
        <dbReference type="Proteomes" id="UP001054252"/>
    </source>
</evidence>
<evidence type="ECO:0000313" key="6">
    <source>
        <dbReference type="EMBL" id="GKV19278.1"/>
    </source>
</evidence>
<reference evidence="6 7" key="1">
    <citation type="journal article" date="2021" name="Commun. Biol.">
        <title>The genome of Shorea leprosula (Dipterocarpaceae) highlights the ecological relevance of drought in aseasonal tropical rainforests.</title>
        <authorList>
            <person name="Ng K.K.S."/>
            <person name="Kobayashi M.J."/>
            <person name="Fawcett J.A."/>
            <person name="Hatakeyama M."/>
            <person name="Paape T."/>
            <person name="Ng C.H."/>
            <person name="Ang C.C."/>
            <person name="Tnah L.H."/>
            <person name="Lee C.T."/>
            <person name="Nishiyama T."/>
            <person name="Sese J."/>
            <person name="O'Brien M.J."/>
            <person name="Copetti D."/>
            <person name="Mohd Noor M.I."/>
            <person name="Ong R.C."/>
            <person name="Putra M."/>
            <person name="Sireger I.Z."/>
            <person name="Indrioko S."/>
            <person name="Kosugi Y."/>
            <person name="Izuno A."/>
            <person name="Isagi Y."/>
            <person name="Lee S.L."/>
            <person name="Shimizu K.K."/>
        </authorList>
    </citation>
    <scope>NUCLEOTIDE SEQUENCE [LARGE SCALE GENOMIC DNA]</scope>
    <source>
        <strain evidence="6">214</strain>
    </source>
</reference>
<sequence length="376" mass="41112">MGSTMFLLAKTQTKLNAIALCVGDVIPGECINCINDAAAELRSLCPNQKAAILSIITHPATAMVAKEVIDQPNANLESLKQDPRIGPLLRTSHKIPSSVINNKSPYECLHGIPPAYDLLKVFERISLLGSCVTKPSGLTSCCVLGTHYIFLVIKLLGTFDELYNALPHASTSSTKDDLPTGNALDNFEPSSTSSSTSSSISPIDVASDIIESTNELVVPSSSHPTRIRDLPNYLHDYHCFPAITSMDVQNAFLNGDLEEEVYMKPPPRFNHPPNKTTRGMVLLLLYVDNMIITKDDIASVEELKQFLSQKFEMKDLGVLSYFLGLEVTSSNDGYLLSQVKYASDLVSKAKLNDNKSVSTPLEPNVKLTPYGWLSTF</sequence>
<gene>
    <name evidence="6" type="ORF">SLEP1_g29564</name>
</gene>
<dbReference type="Proteomes" id="UP001054252">
    <property type="component" value="Unassembled WGS sequence"/>
</dbReference>